<name>A0A3A9W7G8_9ACTN</name>
<gene>
    <name evidence="6" type="ORF">D7318_31320</name>
    <name evidence="5" type="ORF">D7319_31450</name>
</gene>
<dbReference type="Gene3D" id="1.10.10.10">
    <property type="entry name" value="Winged helix-like DNA-binding domain superfamily/Winged helix DNA-binding domain"/>
    <property type="match status" value="1"/>
</dbReference>
<dbReference type="SMART" id="SM00895">
    <property type="entry name" value="FCD"/>
    <property type="match status" value="1"/>
</dbReference>
<accession>A0A3A9W7G8</accession>
<evidence type="ECO:0000259" key="4">
    <source>
        <dbReference type="PROSITE" id="PS50949"/>
    </source>
</evidence>
<protein>
    <submittedName>
        <fullName evidence="5">FadR family transcriptional regulator</fullName>
    </submittedName>
</protein>
<dbReference type="InterPro" id="IPR008920">
    <property type="entry name" value="TF_FadR/GntR_C"/>
</dbReference>
<dbReference type="Pfam" id="PF07729">
    <property type="entry name" value="FCD"/>
    <property type="match status" value="1"/>
</dbReference>
<dbReference type="PANTHER" id="PTHR43537:SF5">
    <property type="entry name" value="UXU OPERON TRANSCRIPTIONAL REGULATOR"/>
    <property type="match status" value="1"/>
</dbReference>
<feature type="domain" description="HTH gntR-type" evidence="4">
    <location>
        <begin position="25"/>
        <end position="95"/>
    </location>
</feature>
<evidence type="ECO:0000313" key="6">
    <source>
        <dbReference type="EMBL" id="RKN13318.1"/>
    </source>
</evidence>
<keyword evidence="3" id="KW-0804">Transcription</keyword>
<dbReference type="SUPFAM" id="SSF46785">
    <property type="entry name" value="Winged helix' DNA-binding domain"/>
    <property type="match status" value="1"/>
</dbReference>
<sequence length="265" mass="28948">MGGPANGGSAPGSQAASLGAVHRIRPAYEQVADQIRELIVEGELVPGDRLPNEGDVASAFGVSRGTVREAIRILTAANLLYSVRGAHGGTFVTRTDPSVLREHLETGLGILSGSDAISLDELLDTRMLLEVPTARLAAERRTEEHLVSLREAVAAEPPGSNVRYQYHRRFHTELLEASGNRLLQLVTVPVFGVIRSRFVIPPSRRKFWNEIESDHEEILALVEAADGEGAADAMRRHLVRLNAFYQSLGTSALPQPRRTRPFPVR</sequence>
<dbReference type="InterPro" id="IPR036390">
    <property type="entry name" value="WH_DNA-bd_sf"/>
</dbReference>
<evidence type="ECO:0000313" key="8">
    <source>
        <dbReference type="Proteomes" id="UP000275024"/>
    </source>
</evidence>
<dbReference type="Proteomes" id="UP000268652">
    <property type="component" value="Unassembled WGS sequence"/>
</dbReference>
<dbReference type="EMBL" id="RBDY01000048">
    <property type="protein sequence ID" value="RKN13318.1"/>
    <property type="molecule type" value="Genomic_DNA"/>
</dbReference>
<dbReference type="InterPro" id="IPR036388">
    <property type="entry name" value="WH-like_DNA-bd_sf"/>
</dbReference>
<dbReference type="GO" id="GO:0003677">
    <property type="term" value="F:DNA binding"/>
    <property type="evidence" value="ECO:0007669"/>
    <property type="project" value="UniProtKB-KW"/>
</dbReference>
<dbReference type="InterPro" id="IPR011711">
    <property type="entry name" value="GntR_C"/>
</dbReference>
<dbReference type="InterPro" id="IPR000524">
    <property type="entry name" value="Tscrpt_reg_HTH_GntR"/>
</dbReference>
<dbReference type="PRINTS" id="PR00035">
    <property type="entry name" value="HTHGNTR"/>
</dbReference>
<evidence type="ECO:0000256" key="3">
    <source>
        <dbReference type="ARBA" id="ARBA00023163"/>
    </source>
</evidence>
<evidence type="ECO:0000313" key="7">
    <source>
        <dbReference type="Proteomes" id="UP000268652"/>
    </source>
</evidence>
<keyword evidence="7" id="KW-1185">Reference proteome</keyword>
<dbReference type="PROSITE" id="PS50949">
    <property type="entry name" value="HTH_GNTR"/>
    <property type="match status" value="1"/>
</dbReference>
<dbReference type="SUPFAM" id="SSF48008">
    <property type="entry name" value="GntR ligand-binding domain-like"/>
    <property type="match status" value="1"/>
</dbReference>
<dbReference type="Gene3D" id="1.20.120.530">
    <property type="entry name" value="GntR ligand-binding domain-like"/>
    <property type="match status" value="1"/>
</dbReference>
<dbReference type="AlphaFoldDB" id="A0A3A9W7G8"/>
<dbReference type="GO" id="GO:0003700">
    <property type="term" value="F:DNA-binding transcription factor activity"/>
    <property type="evidence" value="ECO:0007669"/>
    <property type="project" value="InterPro"/>
</dbReference>
<dbReference type="Proteomes" id="UP000275024">
    <property type="component" value="Unassembled WGS sequence"/>
</dbReference>
<evidence type="ECO:0000256" key="1">
    <source>
        <dbReference type="ARBA" id="ARBA00023015"/>
    </source>
</evidence>
<dbReference type="CDD" id="cd07377">
    <property type="entry name" value="WHTH_GntR"/>
    <property type="match status" value="1"/>
</dbReference>
<dbReference type="SMART" id="SM00345">
    <property type="entry name" value="HTH_GNTR"/>
    <property type="match status" value="1"/>
</dbReference>
<evidence type="ECO:0000313" key="5">
    <source>
        <dbReference type="EMBL" id="RKN03456.1"/>
    </source>
</evidence>
<keyword evidence="2" id="KW-0238">DNA-binding</keyword>
<organism evidence="5 8">
    <name type="scientific">Streptomyces radicis</name>
    <dbReference type="NCBI Taxonomy" id="1750517"/>
    <lineage>
        <taxon>Bacteria</taxon>
        <taxon>Bacillati</taxon>
        <taxon>Actinomycetota</taxon>
        <taxon>Actinomycetes</taxon>
        <taxon>Kitasatosporales</taxon>
        <taxon>Streptomycetaceae</taxon>
        <taxon>Streptomyces</taxon>
    </lineage>
</organism>
<comment type="caution">
    <text evidence="5">The sequence shown here is derived from an EMBL/GenBank/DDBJ whole genome shotgun (WGS) entry which is preliminary data.</text>
</comment>
<reference evidence="7 8" key="1">
    <citation type="submission" date="2018-09" db="EMBL/GenBank/DDBJ databases">
        <title>Streptomyces sp. nov. DS1-2, an endophytic actinomycete isolated from roots of Dendrobium scabrilingue.</title>
        <authorList>
            <person name="Kuncharoen N."/>
            <person name="Kudo T."/>
            <person name="Ohkuma M."/>
            <person name="Yuki M."/>
            <person name="Tanasupawat S."/>
        </authorList>
    </citation>
    <scope>NUCLEOTIDE SEQUENCE [LARGE SCALE GENOMIC DNA]</scope>
    <source>
        <strain evidence="5 8">AZ1-7</strain>
        <strain evidence="6 7">DS1-2</strain>
    </source>
</reference>
<dbReference type="RefSeq" id="WP_120700641.1">
    <property type="nucleotide sequence ID" value="NZ_RBDY01000048.1"/>
</dbReference>
<dbReference type="OrthoDB" id="4535513at2"/>
<dbReference type="Pfam" id="PF00392">
    <property type="entry name" value="GntR"/>
    <property type="match status" value="1"/>
</dbReference>
<proteinExistence type="predicted"/>
<keyword evidence="1" id="KW-0805">Transcription regulation</keyword>
<dbReference type="PANTHER" id="PTHR43537">
    <property type="entry name" value="TRANSCRIPTIONAL REGULATOR, GNTR FAMILY"/>
    <property type="match status" value="1"/>
</dbReference>
<evidence type="ECO:0000256" key="2">
    <source>
        <dbReference type="ARBA" id="ARBA00023125"/>
    </source>
</evidence>
<dbReference type="EMBL" id="RBDX01000049">
    <property type="protein sequence ID" value="RKN03456.1"/>
    <property type="molecule type" value="Genomic_DNA"/>
</dbReference>